<feature type="non-terminal residue" evidence="1">
    <location>
        <position position="73"/>
    </location>
</feature>
<evidence type="ECO:0000313" key="1">
    <source>
        <dbReference type="EMBL" id="RFU37122.1"/>
    </source>
</evidence>
<name>A0A372JAX9_9ACTN</name>
<sequence>MNDTRRSRTVLGALLVVALVMITVDYRGGGSSPLRALRGMGEAVFGPVERASAAVVRPVGNAVDAVTDAPGAR</sequence>
<dbReference type="Proteomes" id="UP000261811">
    <property type="component" value="Unassembled WGS sequence"/>
</dbReference>
<dbReference type="EMBL" id="QURH01001005">
    <property type="protein sequence ID" value="RFU37122.1"/>
    <property type="molecule type" value="Genomic_DNA"/>
</dbReference>
<comment type="caution">
    <text evidence="1">The sequence shown here is derived from an EMBL/GenBank/DDBJ whole genome shotgun (WGS) entry which is preliminary data.</text>
</comment>
<reference evidence="1 2" key="1">
    <citation type="submission" date="2018-08" db="EMBL/GenBank/DDBJ databases">
        <title>Actinomadura jelena sp. nov., a novel Actinomycete isolated from soil in Chad.</title>
        <authorList>
            <person name="Shi L."/>
        </authorList>
    </citation>
    <scope>NUCLEOTIDE SEQUENCE [LARGE SCALE GENOMIC DNA]</scope>
    <source>
        <strain evidence="1 2">NEAU-G17</strain>
    </source>
</reference>
<protein>
    <submittedName>
        <fullName evidence="1">Rod shape-determining protein MreC</fullName>
    </submittedName>
</protein>
<keyword evidence="2" id="KW-1185">Reference proteome</keyword>
<evidence type="ECO:0000313" key="2">
    <source>
        <dbReference type="Proteomes" id="UP000261811"/>
    </source>
</evidence>
<accession>A0A372JAX9</accession>
<organism evidence="1 2">
    <name type="scientific">Actinomadura logoneensis</name>
    <dbReference type="NCBI Taxonomy" id="2293572"/>
    <lineage>
        <taxon>Bacteria</taxon>
        <taxon>Bacillati</taxon>
        <taxon>Actinomycetota</taxon>
        <taxon>Actinomycetes</taxon>
        <taxon>Streptosporangiales</taxon>
        <taxon>Thermomonosporaceae</taxon>
        <taxon>Actinomadura</taxon>
    </lineage>
</organism>
<dbReference type="AlphaFoldDB" id="A0A372JAX9"/>
<gene>
    <name evidence="1" type="ORF">DZF91_34555</name>
</gene>
<proteinExistence type="predicted"/>